<gene>
    <name evidence="4" type="ORF">HUJ06_028817</name>
</gene>
<protein>
    <submittedName>
        <fullName evidence="4">Uncharacterized protein</fullName>
    </submittedName>
</protein>
<keyword evidence="5" id="KW-1185">Reference proteome</keyword>
<dbReference type="PANTHER" id="PTHR36339:SF2">
    <property type="entry name" value="F23A5.5"/>
    <property type="match status" value="1"/>
</dbReference>
<evidence type="ECO:0000256" key="1">
    <source>
        <dbReference type="SAM" id="Coils"/>
    </source>
</evidence>
<reference evidence="4 5" key="1">
    <citation type="journal article" date="2020" name="Mol. Biol. Evol.">
        <title>Distinct Expression and Methylation Patterns for Genes with Different Fates following a Single Whole-Genome Duplication in Flowering Plants.</title>
        <authorList>
            <person name="Shi T."/>
            <person name="Rahmani R.S."/>
            <person name="Gugger P.F."/>
            <person name="Wang M."/>
            <person name="Li H."/>
            <person name="Zhang Y."/>
            <person name="Li Z."/>
            <person name="Wang Q."/>
            <person name="Van de Peer Y."/>
            <person name="Marchal K."/>
            <person name="Chen J."/>
        </authorList>
    </citation>
    <scope>NUCLEOTIDE SEQUENCE [LARGE SCALE GENOMIC DNA]</scope>
    <source>
        <tissue evidence="4">Leaf</tissue>
    </source>
</reference>
<accession>A0A822Y7Q8</accession>
<dbReference type="EMBL" id="DUZY01000002">
    <property type="protein sequence ID" value="DAD27349.1"/>
    <property type="molecule type" value="Genomic_DNA"/>
</dbReference>
<feature type="compositionally biased region" description="Polar residues" evidence="2">
    <location>
        <begin position="247"/>
        <end position="265"/>
    </location>
</feature>
<evidence type="ECO:0000256" key="2">
    <source>
        <dbReference type="SAM" id="MobiDB-lite"/>
    </source>
</evidence>
<feature type="region of interest" description="Disordered" evidence="2">
    <location>
        <begin position="220"/>
        <end position="309"/>
    </location>
</feature>
<feature type="transmembrane region" description="Helical" evidence="3">
    <location>
        <begin position="85"/>
        <end position="104"/>
    </location>
</feature>
<organism evidence="4 5">
    <name type="scientific">Nelumbo nucifera</name>
    <name type="common">Sacred lotus</name>
    <dbReference type="NCBI Taxonomy" id="4432"/>
    <lineage>
        <taxon>Eukaryota</taxon>
        <taxon>Viridiplantae</taxon>
        <taxon>Streptophyta</taxon>
        <taxon>Embryophyta</taxon>
        <taxon>Tracheophyta</taxon>
        <taxon>Spermatophyta</taxon>
        <taxon>Magnoliopsida</taxon>
        <taxon>Proteales</taxon>
        <taxon>Nelumbonaceae</taxon>
        <taxon>Nelumbo</taxon>
    </lineage>
</organism>
<proteinExistence type="predicted"/>
<keyword evidence="3" id="KW-0812">Transmembrane</keyword>
<feature type="coiled-coil region" evidence="1">
    <location>
        <begin position="165"/>
        <end position="193"/>
    </location>
</feature>
<keyword evidence="3" id="KW-0472">Membrane</keyword>
<comment type="caution">
    <text evidence="4">The sequence shown here is derived from an EMBL/GenBank/DDBJ whole genome shotgun (WGS) entry which is preliminary data.</text>
</comment>
<dbReference type="PANTHER" id="PTHR36339">
    <property type="entry name" value="F23A5.5"/>
    <property type="match status" value="1"/>
</dbReference>
<evidence type="ECO:0000313" key="5">
    <source>
        <dbReference type="Proteomes" id="UP000607653"/>
    </source>
</evidence>
<feature type="compositionally biased region" description="Basic and acidic residues" evidence="2">
    <location>
        <begin position="292"/>
        <end position="309"/>
    </location>
</feature>
<keyword evidence="1" id="KW-0175">Coiled coil</keyword>
<evidence type="ECO:0000256" key="3">
    <source>
        <dbReference type="SAM" id="Phobius"/>
    </source>
</evidence>
<evidence type="ECO:0000313" key="4">
    <source>
        <dbReference type="EMBL" id="DAD27349.1"/>
    </source>
</evidence>
<dbReference type="Proteomes" id="UP000607653">
    <property type="component" value="Unassembled WGS sequence"/>
</dbReference>
<dbReference type="AlphaFoldDB" id="A0A822Y7Q8"/>
<feature type="compositionally biased region" description="Polar residues" evidence="2">
    <location>
        <begin position="273"/>
        <end position="289"/>
    </location>
</feature>
<sequence>MGRILHLGRDTCLWFLKGSRLIRPRLFCASVTKNNGTSSNSSINSNNSSIRDCDAYRELEKLDFMTAAKILFTTPPKKKKFGLDFHLVQLFFACMPSLAVYLVAQYARYEIRRMEALDLNGILEKKNSTCGVCSWKGIMRSQQEFASYMKVVGTQIRFGRIIGTKQELELKKKQEEEEKANELELVAGEEREVPSDPELLKVKVRLDALEEVVKEIAVESKKQSGANLTKDSQEVDKKEQLADIVSRFQNKSEGNTATDDNSSGLKSRESAPILSQQQANGSSAAINSLQGDQKKGGGGAKDEGASKDF</sequence>
<name>A0A822Y7Q8_NELNU</name>
<keyword evidence="3" id="KW-1133">Transmembrane helix</keyword>
<feature type="compositionally biased region" description="Basic and acidic residues" evidence="2">
    <location>
        <begin position="231"/>
        <end position="241"/>
    </location>
</feature>